<gene>
    <name evidence="2" type="primary">Contig7466.g7975</name>
    <name evidence="2" type="ORF">STYLEM_14341</name>
</gene>
<dbReference type="AlphaFoldDB" id="A0A078AVG6"/>
<reference evidence="2 3" key="1">
    <citation type="submission" date="2014-06" db="EMBL/GenBank/DDBJ databases">
        <authorList>
            <person name="Swart Estienne"/>
        </authorList>
    </citation>
    <scope>NUCLEOTIDE SEQUENCE [LARGE SCALE GENOMIC DNA]</scope>
    <source>
        <strain evidence="2 3">130c</strain>
    </source>
</reference>
<keyword evidence="3" id="KW-1185">Reference proteome</keyword>
<proteinExistence type="predicted"/>
<evidence type="ECO:0000256" key="1">
    <source>
        <dbReference type="SAM" id="Phobius"/>
    </source>
</evidence>
<dbReference type="Proteomes" id="UP000039865">
    <property type="component" value="Unassembled WGS sequence"/>
</dbReference>
<evidence type="ECO:0000313" key="2">
    <source>
        <dbReference type="EMBL" id="CDW85267.1"/>
    </source>
</evidence>
<name>A0A078AVG6_STYLE</name>
<protein>
    <submittedName>
        <fullName evidence="2">Uncharacterized protein</fullName>
    </submittedName>
</protein>
<keyword evidence="1" id="KW-0472">Membrane</keyword>
<dbReference type="InParanoid" id="A0A078AVG6"/>
<keyword evidence="1" id="KW-0812">Transmembrane</keyword>
<keyword evidence="1" id="KW-1133">Transmembrane helix</keyword>
<feature type="transmembrane region" description="Helical" evidence="1">
    <location>
        <begin position="26"/>
        <end position="47"/>
    </location>
</feature>
<evidence type="ECO:0000313" key="3">
    <source>
        <dbReference type="Proteomes" id="UP000039865"/>
    </source>
</evidence>
<accession>A0A078AVG6</accession>
<organism evidence="2 3">
    <name type="scientific">Stylonychia lemnae</name>
    <name type="common">Ciliate</name>
    <dbReference type="NCBI Taxonomy" id="5949"/>
    <lineage>
        <taxon>Eukaryota</taxon>
        <taxon>Sar</taxon>
        <taxon>Alveolata</taxon>
        <taxon>Ciliophora</taxon>
        <taxon>Intramacronucleata</taxon>
        <taxon>Spirotrichea</taxon>
        <taxon>Stichotrichia</taxon>
        <taxon>Sporadotrichida</taxon>
        <taxon>Oxytrichidae</taxon>
        <taxon>Stylonychinae</taxon>
        <taxon>Stylonychia</taxon>
    </lineage>
</organism>
<dbReference type="EMBL" id="CCKQ01013588">
    <property type="protein sequence ID" value="CDW85267.1"/>
    <property type="molecule type" value="Genomic_DNA"/>
</dbReference>
<sequence length="56" mass="7075">MVAQWEYILIIYQLIADWTIFLRRRYNLYIIDFNVVLVRLFFFNFGIRLETFFPMM</sequence>